<dbReference type="Pfam" id="PF04389">
    <property type="entry name" value="Peptidase_M28"/>
    <property type="match status" value="1"/>
</dbReference>
<name>A0A562IN19_9ACTN</name>
<dbReference type="PANTHER" id="PTHR12147:SF26">
    <property type="entry name" value="PEPTIDASE M28 DOMAIN-CONTAINING PROTEIN"/>
    <property type="match status" value="1"/>
</dbReference>
<dbReference type="RefSeq" id="WP_166520981.1">
    <property type="nucleotide sequence ID" value="NZ_VLKF01000001.1"/>
</dbReference>
<dbReference type="GO" id="GO:0006508">
    <property type="term" value="P:proteolysis"/>
    <property type="evidence" value="ECO:0007669"/>
    <property type="project" value="InterPro"/>
</dbReference>
<keyword evidence="1" id="KW-0812">Transmembrane</keyword>
<feature type="domain" description="Peptidase M28" evidence="3">
    <location>
        <begin position="106"/>
        <end position="295"/>
    </location>
</feature>
<gene>
    <name evidence="4" type="ORF">JD78_00922</name>
</gene>
<protein>
    <submittedName>
        <fullName evidence="4">Peptidase M28-like protein</fullName>
    </submittedName>
</protein>
<feature type="transmembrane region" description="Helical" evidence="1">
    <location>
        <begin position="514"/>
        <end position="535"/>
    </location>
</feature>
<dbReference type="EMBL" id="VLKF01000001">
    <property type="protein sequence ID" value="TWH72411.1"/>
    <property type="molecule type" value="Genomic_DNA"/>
</dbReference>
<dbReference type="Gene3D" id="3.40.630.10">
    <property type="entry name" value="Zn peptidases"/>
    <property type="match status" value="1"/>
</dbReference>
<dbReference type="InterPro" id="IPR045175">
    <property type="entry name" value="M28_fam"/>
</dbReference>
<comment type="caution">
    <text evidence="4">The sequence shown here is derived from an EMBL/GenBank/DDBJ whole genome shotgun (WGS) entry which is preliminary data.</text>
</comment>
<feature type="signal peptide" evidence="2">
    <location>
        <begin position="1"/>
        <end position="19"/>
    </location>
</feature>
<evidence type="ECO:0000313" key="4">
    <source>
        <dbReference type="EMBL" id="TWH72411.1"/>
    </source>
</evidence>
<feature type="transmembrane region" description="Helical" evidence="1">
    <location>
        <begin position="430"/>
        <end position="451"/>
    </location>
</feature>
<dbReference type="GO" id="GO:0008235">
    <property type="term" value="F:metalloexopeptidase activity"/>
    <property type="evidence" value="ECO:0007669"/>
    <property type="project" value="InterPro"/>
</dbReference>
<evidence type="ECO:0000256" key="2">
    <source>
        <dbReference type="SAM" id="SignalP"/>
    </source>
</evidence>
<sequence length="765" mass="77595">MRSARLLGLLVLTLLGALAALSIAVLQPPDSAPADAPAEGFSAARAFDHVETVAAETHVTGSPANDRVRQHLVETLTELGLDPQVQDTVGANPGGPGELEVARVRNVVGVLPGTDPTGRLFLVAHYDSVENGPGGNDDAAGVSTVLETARALAAGPQLRNDVVVLLTDAEEACLCGAEAFVRDHPLADDGGVVLNLEARGTGGPPVMFETATGNAALAGVFADAAVHPVATSFAVEVYRLLPNDTDFSPFLDSGRFTGLNTAYIDGSAAYHTPLDTPSRMNRGSLQAMGDNTLALARELGAADLDELAEPAAGDATYFPVLGGLVRVPGWTVWPVALLAVGAVGALAVVLRRRGGTPLRRTSAGFALAAVPVVAAPLAAQAVWALLVAVRPGYGGMTDPWRPGWYRVAVVVLVLAVVLGWYALLRRRVGAGALATGGLGWLAVLGVVLAVVAPGGSYLAAVPALAAAVAVVIAVPARPGWVSAVAAAGAGAVAVLVLAPTIALFFPALGLATGAAPALFTVLLALVLLPVFELLFPAAPARRRVTALVPGVALVVAGALLVTGLVVDRFDAAHPAPTQLMYALDADSGDAWWISTEDDPVPWTAEYVAGPDADPDQLTEAFPVFSGDVATGPAEAADLPAPELTATSAPVDGGREVTVQVTSRRDARLLVLDVSGAQVSGGEVLGRSVPESVLGEQRLTVTVHAPPAGGATATFRVAGEGPVTVRALDGTDGLAGVPGFTGRPDDVGIAGTHTSDLLVVSTSQVL</sequence>
<accession>A0A562IN19</accession>
<feature type="transmembrane region" description="Helical" evidence="1">
    <location>
        <begin position="403"/>
        <end position="423"/>
    </location>
</feature>
<feature type="transmembrane region" description="Helical" evidence="1">
    <location>
        <begin position="483"/>
        <end position="508"/>
    </location>
</feature>
<evidence type="ECO:0000256" key="1">
    <source>
        <dbReference type="SAM" id="Phobius"/>
    </source>
</evidence>
<keyword evidence="2" id="KW-0732">Signal</keyword>
<feature type="transmembrane region" description="Helical" evidence="1">
    <location>
        <begin position="457"/>
        <end position="476"/>
    </location>
</feature>
<dbReference type="PANTHER" id="PTHR12147">
    <property type="entry name" value="METALLOPEPTIDASE M28 FAMILY MEMBER"/>
    <property type="match status" value="1"/>
</dbReference>
<dbReference type="SUPFAM" id="SSF53187">
    <property type="entry name" value="Zn-dependent exopeptidases"/>
    <property type="match status" value="1"/>
</dbReference>
<feature type="transmembrane region" description="Helical" evidence="1">
    <location>
        <begin position="330"/>
        <end position="350"/>
    </location>
</feature>
<reference evidence="4 5" key="1">
    <citation type="submission" date="2019-07" db="EMBL/GenBank/DDBJ databases">
        <title>R&amp;d 2014.</title>
        <authorList>
            <person name="Klenk H.-P."/>
        </authorList>
    </citation>
    <scope>NUCLEOTIDE SEQUENCE [LARGE SCALE GENOMIC DNA]</scope>
    <source>
        <strain evidence="4 5">DSM 45764</strain>
    </source>
</reference>
<keyword evidence="1" id="KW-0472">Membrane</keyword>
<dbReference type="InterPro" id="IPR007484">
    <property type="entry name" value="Peptidase_M28"/>
</dbReference>
<evidence type="ECO:0000313" key="5">
    <source>
        <dbReference type="Proteomes" id="UP000321490"/>
    </source>
</evidence>
<organism evidence="4 5">
    <name type="scientific">Modestobacter roseus</name>
    <dbReference type="NCBI Taxonomy" id="1181884"/>
    <lineage>
        <taxon>Bacteria</taxon>
        <taxon>Bacillati</taxon>
        <taxon>Actinomycetota</taxon>
        <taxon>Actinomycetes</taxon>
        <taxon>Geodermatophilales</taxon>
        <taxon>Geodermatophilaceae</taxon>
        <taxon>Modestobacter</taxon>
    </lineage>
</organism>
<keyword evidence="5" id="KW-1185">Reference proteome</keyword>
<feature type="transmembrane region" description="Helical" evidence="1">
    <location>
        <begin position="547"/>
        <end position="566"/>
    </location>
</feature>
<dbReference type="AlphaFoldDB" id="A0A562IN19"/>
<proteinExistence type="predicted"/>
<feature type="chain" id="PRO_5039627151" evidence="2">
    <location>
        <begin position="20"/>
        <end position="765"/>
    </location>
</feature>
<evidence type="ECO:0000259" key="3">
    <source>
        <dbReference type="Pfam" id="PF04389"/>
    </source>
</evidence>
<dbReference type="Proteomes" id="UP000321490">
    <property type="component" value="Unassembled WGS sequence"/>
</dbReference>
<feature type="transmembrane region" description="Helical" evidence="1">
    <location>
        <begin position="362"/>
        <end position="383"/>
    </location>
</feature>
<keyword evidence="1" id="KW-1133">Transmembrane helix</keyword>